<accession>A0A7S2UQE6</accession>
<dbReference type="PANTHER" id="PTHR12300:SF187">
    <property type="entry name" value="RECEPTOR EXPRESSION-ENHANCING PROTEIN"/>
    <property type="match status" value="1"/>
</dbReference>
<sequence length="172" mass="19628">MPTKEMPPQVQAVLDKGDAFLAKYPNLLQYDKLQQLEDKVGYSKVFFAAAFALVFSSAILALGGLKFISDLIAFLYPAYMSFKAIDSPDPSKDTQWLTYWVVFSFFSIIETTCSFFISWIPFYFFIKLGFFLWLYHPQFLGAEVLYNQVLKPCLIPYLNTIGSDAAVQKKTS</sequence>
<evidence type="ECO:0008006" key="4">
    <source>
        <dbReference type="Google" id="ProtNLM"/>
    </source>
</evidence>
<dbReference type="InterPro" id="IPR004345">
    <property type="entry name" value="TB2_DP1_HVA22"/>
</dbReference>
<dbReference type="AlphaFoldDB" id="A0A7S2UQE6"/>
<dbReference type="Pfam" id="PF03134">
    <property type="entry name" value="TB2_DP1_HVA22"/>
    <property type="match status" value="1"/>
</dbReference>
<keyword evidence="2" id="KW-0812">Transmembrane</keyword>
<organism evidence="3">
    <name type="scientific">Attheya septentrionalis</name>
    <dbReference type="NCBI Taxonomy" id="420275"/>
    <lineage>
        <taxon>Eukaryota</taxon>
        <taxon>Sar</taxon>
        <taxon>Stramenopiles</taxon>
        <taxon>Ochrophyta</taxon>
        <taxon>Bacillariophyta</taxon>
        <taxon>Coscinodiscophyceae</taxon>
        <taxon>Chaetocerotophycidae</taxon>
        <taxon>Chaetocerotales</taxon>
        <taxon>Attheyaceae</taxon>
        <taxon>Attheya</taxon>
    </lineage>
</organism>
<protein>
    <recommendedName>
        <fullName evidence="4">Receptor expression-enhancing protein</fullName>
    </recommendedName>
</protein>
<comment type="subcellular location">
    <subcellularLocation>
        <location evidence="1">Membrane</location>
        <topology evidence="1">Multi-pass membrane protein</topology>
    </subcellularLocation>
</comment>
<keyword evidence="2" id="KW-0472">Membrane</keyword>
<gene>
    <name evidence="3" type="ORF">ASEP1449_LOCUS16923</name>
</gene>
<evidence type="ECO:0000256" key="2">
    <source>
        <dbReference type="SAM" id="Phobius"/>
    </source>
</evidence>
<reference evidence="3" key="1">
    <citation type="submission" date="2021-01" db="EMBL/GenBank/DDBJ databases">
        <authorList>
            <person name="Corre E."/>
            <person name="Pelletier E."/>
            <person name="Niang G."/>
            <person name="Scheremetjew M."/>
            <person name="Finn R."/>
            <person name="Kale V."/>
            <person name="Holt S."/>
            <person name="Cochrane G."/>
            <person name="Meng A."/>
            <person name="Brown T."/>
            <person name="Cohen L."/>
        </authorList>
    </citation>
    <scope>NUCLEOTIDE SEQUENCE</scope>
    <source>
        <strain evidence="3">CCMP2084</strain>
    </source>
</reference>
<dbReference type="PANTHER" id="PTHR12300">
    <property type="entry name" value="HVA22-LIKE PROTEINS"/>
    <property type="match status" value="1"/>
</dbReference>
<dbReference type="GO" id="GO:0016020">
    <property type="term" value="C:membrane"/>
    <property type="evidence" value="ECO:0007669"/>
    <property type="project" value="UniProtKB-SubCell"/>
</dbReference>
<comment type="similarity">
    <text evidence="1">Belongs to the DP1 family.</text>
</comment>
<name>A0A7S2UQE6_9STRA</name>
<dbReference type="EMBL" id="HBHQ01025106">
    <property type="protein sequence ID" value="CAD9825089.1"/>
    <property type="molecule type" value="Transcribed_RNA"/>
</dbReference>
<feature type="transmembrane region" description="Helical" evidence="2">
    <location>
        <begin position="45"/>
        <end position="76"/>
    </location>
</feature>
<evidence type="ECO:0000313" key="3">
    <source>
        <dbReference type="EMBL" id="CAD9825089.1"/>
    </source>
</evidence>
<evidence type="ECO:0000256" key="1">
    <source>
        <dbReference type="RuleBase" id="RU362006"/>
    </source>
</evidence>
<feature type="transmembrane region" description="Helical" evidence="2">
    <location>
        <begin position="96"/>
        <end position="126"/>
    </location>
</feature>
<keyword evidence="2" id="KW-1133">Transmembrane helix</keyword>
<proteinExistence type="inferred from homology"/>